<dbReference type="EMBL" id="FOIL01000055">
    <property type="protein sequence ID" value="SET85883.1"/>
    <property type="molecule type" value="Genomic_DNA"/>
</dbReference>
<organism evidence="2 3">
    <name type="scientific">[Clostridium] aminophilum</name>
    <dbReference type="NCBI Taxonomy" id="1526"/>
    <lineage>
        <taxon>Bacteria</taxon>
        <taxon>Bacillati</taxon>
        <taxon>Bacillota</taxon>
        <taxon>Clostridia</taxon>
        <taxon>Lachnospirales</taxon>
        <taxon>Lachnospiraceae</taxon>
    </lineage>
</organism>
<dbReference type="PANTHER" id="PTHR38030:SF2">
    <property type="entry name" value="PROTOPORPHYRINOGEN IX DEHYDROGENASE [QUINONE]"/>
    <property type="match status" value="1"/>
</dbReference>
<evidence type="ECO:0000259" key="1">
    <source>
        <dbReference type="Pfam" id="PF12724"/>
    </source>
</evidence>
<dbReference type="OrthoDB" id="4564047at2"/>
<proteinExistence type="predicted"/>
<gene>
    <name evidence="2" type="ORF">SAMN04487771_10558</name>
</gene>
<dbReference type="InterPro" id="IPR052200">
    <property type="entry name" value="Protoporphyrinogen_IX_DH"/>
</dbReference>
<dbReference type="GO" id="GO:0010181">
    <property type="term" value="F:FMN binding"/>
    <property type="evidence" value="ECO:0007669"/>
    <property type="project" value="TreeGrafter"/>
</dbReference>
<dbReference type="Pfam" id="PF12724">
    <property type="entry name" value="Flavodoxin_5"/>
    <property type="match status" value="1"/>
</dbReference>
<accession>A0A1I0HQ25</accession>
<dbReference type="InterPro" id="IPR029039">
    <property type="entry name" value="Flavoprotein-like_sf"/>
</dbReference>
<dbReference type="GO" id="GO:0006783">
    <property type="term" value="P:heme biosynthetic process"/>
    <property type="evidence" value="ECO:0007669"/>
    <property type="project" value="TreeGrafter"/>
</dbReference>
<dbReference type="SUPFAM" id="SSF52218">
    <property type="entry name" value="Flavoproteins"/>
    <property type="match status" value="1"/>
</dbReference>
<protein>
    <submittedName>
        <fullName evidence="2">Flavodoxin</fullName>
    </submittedName>
</protein>
<dbReference type="InterPro" id="IPR026816">
    <property type="entry name" value="Flavodoxin_dom"/>
</dbReference>
<dbReference type="Proteomes" id="UP000199820">
    <property type="component" value="Unassembled WGS sequence"/>
</dbReference>
<dbReference type="PANTHER" id="PTHR38030">
    <property type="entry name" value="PROTOPORPHYRINOGEN IX DEHYDROGENASE [MENAQUINONE]"/>
    <property type="match status" value="1"/>
</dbReference>
<dbReference type="RefSeq" id="WP_074650268.1">
    <property type="nucleotide sequence ID" value="NZ_FOIL01000055.1"/>
</dbReference>
<sequence length="151" mass="16857">MKTVIIYESKHHGNTKKVCDRVAAECRAELIEAGRVDSNFNWEDYDLVGFASGIAYSKFYDSVSRVAEQIPAGKGTFFIYTCAKNDKDFAAKIKKVVEKRGAKCLGSYGCRGFNTYGPLKLIGGMNKSNPNEDELKAAVEFVKKVEETYEK</sequence>
<feature type="domain" description="Flavodoxin" evidence="1">
    <location>
        <begin position="4"/>
        <end position="82"/>
    </location>
</feature>
<evidence type="ECO:0000313" key="3">
    <source>
        <dbReference type="Proteomes" id="UP000199820"/>
    </source>
</evidence>
<keyword evidence="3" id="KW-1185">Reference proteome</keyword>
<dbReference type="Gene3D" id="3.40.50.360">
    <property type="match status" value="1"/>
</dbReference>
<dbReference type="AlphaFoldDB" id="A0A1I0HQ25"/>
<dbReference type="GO" id="GO:0070819">
    <property type="term" value="F:menaquinone-dependent protoporphyrinogen oxidase activity"/>
    <property type="evidence" value="ECO:0007669"/>
    <property type="project" value="TreeGrafter"/>
</dbReference>
<evidence type="ECO:0000313" key="2">
    <source>
        <dbReference type="EMBL" id="SET85883.1"/>
    </source>
</evidence>
<reference evidence="2 3" key="1">
    <citation type="submission" date="2016-10" db="EMBL/GenBank/DDBJ databases">
        <authorList>
            <person name="de Groot N.N."/>
        </authorList>
    </citation>
    <scope>NUCLEOTIDE SEQUENCE [LARGE SCALE GENOMIC DNA]</scope>
    <source>
        <strain evidence="2 3">KH1P1</strain>
    </source>
</reference>
<name>A0A1I0HQ25_9FIRM</name>